<feature type="chain" id="PRO_5020510339" description="Stress response protein ish1" evidence="1">
    <location>
        <begin position="20"/>
        <end position="436"/>
    </location>
</feature>
<gene>
    <name evidence="2" type="ORF">AA0117_g1627</name>
</gene>
<proteinExistence type="predicted"/>
<organism evidence="2 3">
    <name type="scientific">Alternaria alternata</name>
    <name type="common">Alternaria rot fungus</name>
    <name type="synonym">Torula alternata</name>
    <dbReference type="NCBI Taxonomy" id="5599"/>
    <lineage>
        <taxon>Eukaryota</taxon>
        <taxon>Fungi</taxon>
        <taxon>Dikarya</taxon>
        <taxon>Ascomycota</taxon>
        <taxon>Pezizomycotina</taxon>
        <taxon>Dothideomycetes</taxon>
        <taxon>Pleosporomycetidae</taxon>
        <taxon>Pleosporales</taxon>
        <taxon>Pleosporineae</taxon>
        <taxon>Pleosporaceae</taxon>
        <taxon>Alternaria</taxon>
        <taxon>Alternaria sect. Alternaria</taxon>
        <taxon>Alternaria alternata complex</taxon>
    </lineage>
</organism>
<dbReference type="InterPro" id="IPR018803">
    <property type="entry name" value="Ish1/Msc1-like"/>
</dbReference>
<evidence type="ECO:0000313" key="3">
    <source>
        <dbReference type="Proteomes" id="UP000291422"/>
    </source>
</evidence>
<name>A0A4Q4NWH2_ALTAL</name>
<keyword evidence="1" id="KW-0732">Signal</keyword>
<dbReference type="Pfam" id="PF10281">
    <property type="entry name" value="Ish1"/>
    <property type="match status" value="4"/>
</dbReference>
<evidence type="ECO:0000313" key="2">
    <source>
        <dbReference type="EMBL" id="RYN84657.1"/>
    </source>
</evidence>
<dbReference type="AlphaFoldDB" id="A0A4Q4NWH2"/>
<evidence type="ECO:0000256" key="1">
    <source>
        <dbReference type="SAM" id="SignalP"/>
    </source>
</evidence>
<dbReference type="Proteomes" id="UP000291422">
    <property type="component" value="Unassembled WGS sequence"/>
</dbReference>
<feature type="signal peptide" evidence="1">
    <location>
        <begin position="1"/>
        <end position="19"/>
    </location>
</feature>
<dbReference type="VEuPathDB" id="FungiDB:CC77DRAFT_1012505"/>
<protein>
    <recommendedName>
        <fullName evidence="4">Stress response protein ish1</fullName>
    </recommendedName>
</protein>
<evidence type="ECO:0008006" key="4">
    <source>
        <dbReference type="Google" id="ProtNLM"/>
    </source>
</evidence>
<comment type="caution">
    <text evidence="2">The sequence shown here is derived from an EMBL/GenBank/DDBJ whole genome shotgun (WGS) entry which is preliminary data.</text>
</comment>
<dbReference type="EMBL" id="PDXD01000001">
    <property type="protein sequence ID" value="RYN84657.1"/>
    <property type="molecule type" value="Genomic_DNA"/>
</dbReference>
<reference evidence="3" key="1">
    <citation type="journal article" date="2019" name="bioRxiv">
        <title>Genomics, evolutionary history and diagnostics of the Alternaria alternata species group including apple and Asian pear pathotypes.</title>
        <authorList>
            <person name="Armitage A.D."/>
            <person name="Cockerton H.M."/>
            <person name="Sreenivasaprasad S."/>
            <person name="Woodhall J.W."/>
            <person name="Lane C.R."/>
            <person name="Harrison R.J."/>
            <person name="Clarkson J.P."/>
        </authorList>
    </citation>
    <scope>NUCLEOTIDE SEQUENCE [LARGE SCALE GENOMIC DNA]</scope>
    <source>
        <strain evidence="3">FERA 1177</strain>
    </source>
</reference>
<accession>A0A4Q4NWH2</accession>
<sequence>MRFSLTSTLVASLAATATANSWFGSAGAYIYDKWHETELERWLSDHGVPHPSPSDRKNLQSTVKANWNDKVVTPYTSWDAQTLSNYLTLKGQQAKKGTEKDAKSLAEQVKVYWTETEDSANQAYGSVKDWIFDSWSDSQLKAFADKHGIPVPQPRQRDSLLAAVRDNYQSAAEKAKETANYPGDWLYASWSDSDLKSWFDERGYNVPQPSTRDSMIAALRRQSRLASQQSQSAYASVSSAAANAQQSLSDALLDSWSDSQIKEWADKNGIKVPQGSKRNELIALARKHRARLYGDSASASAESVSASGASAYGAATSKAGNQYAAATGGFAYYTDLIKQQIGLAEASVASATDAAGSSASSASVRASSSASSLTGAAAKAASSSSSSISKSAASANAAASSSASSASSVASKSAQSGYDAAAASASSASASAKQEL</sequence>